<dbReference type="InterPro" id="IPR036390">
    <property type="entry name" value="WH_DNA-bd_sf"/>
</dbReference>
<sequence length="305" mass="32816">MIRLEQLRHLLYVVEAGSFRKAADVLGLTQPALSNSIARLEEDLGMPLLVRSRAGVVVTALGAQILPHIHQALGAVDAIYAKRDLAARREGGRIVVGTVPVGSRALFRPALMRLRSELPDIEASVREGGSHAVLRLLVSHEIDFGIVSSRDLAPSLDAVVVAEPLLSDSFVLCMAPDNELARLPAVRLDQALTQRVIGYHEGLLVHDFMQSTFGSRLGAAGDTTDRIESAKWMTAAGLGVTVMAALALRDDPYVADGSIVGRPFADIDDAVHFLLIRRRNEQLSRAGRACVGHLHDLASELGPGR</sequence>
<dbReference type="OrthoDB" id="3181812at2"/>
<gene>
    <name evidence="6" type="ORF">SAMN05216251_101327</name>
</gene>
<dbReference type="Gene3D" id="1.10.10.10">
    <property type="entry name" value="Winged helix-like DNA-binding domain superfamily/Winged helix DNA-binding domain"/>
    <property type="match status" value="1"/>
</dbReference>
<evidence type="ECO:0000256" key="3">
    <source>
        <dbReference type="ARBA" id="ARBA00023125"/>
    </source>
</evidence>
<dbReference type="PRINTS" id="PR00039">
    <property type="entry name" value="HTHLYSR"/>
</dbReference>
<keyword evidence="2" id="KW-0805">Transcription regulation</keyword>
<protein>
    <submittedName>
        <fullName evidence="6">DNA-binding transcriptional regulator, LysR family</fullName>
    </submittedName>
</protein>
<keyword evidence="3 6" id="KW-0238">DNA-binding</keyword>
<dbReference type="GO" id="GO:0003700">
    <property type="term" value="F:DNA-binding transcription factor activity"/>
    <property type="evidence" value="ECO:0007669"/>
    <property type="project" value="InterPro"/>
</dbReference>
<dbReference type="InterPro" id="IPR005119">
    <property type="entry name" value="LysR_subst-bd"/>
</dbReference>
<dbReference type="RefSeq" id="WP_093711469.1">
    <property type="nucleotide sequence ID" value="NZ_FONG01000001.1"/>
</dbReference>
<accession>A0A1I1XE42</accession>
<evidence type="ECO:0000256" key="2">
    <source>
        <dbReference type="ARBA" id="ARBA00023015"/>
    </source>
</evidence>
<evidence type="ECO:0000313" key="7">
    <source>
        <dbReference type="Proteomes" id="UP000199323"/>
    </source>
</evidence>
<dbReference type="STRING" id="380248.SAMN05216251_101327"/>
<name>A0A1I1XE42_9ACTN</name>
<evidence type="ECO:0000256" key="1">
    <source>
        <dbReference type="ARBA" id="ARBA00009437"/>
    </source>
</evidence>
<evidence type="ECO:0000259" key="5">
    <source>
        <dbReference type="PROSITE" id="PS50931"/>
    </source>
</evidence>
<dbReference type="Proteomes" id="UP000199323">
    <property type="component" value="Unassembled WGS sequence"/>
</dbReference>
<dbReference type="PROSITE" id="PS50931">
    <property type="entry name" value="HTH_LYSR"/>
    <property type="match status" value="1"/>
</dbReference>
<evidence type="ECO:0000256" key="4">
    <source>
        <dbReference type="ARBA" id="ARBA00023163"/>
    </source>
</evidence>
<comment type="similarity">
    <text evidence="1">Belongs to the LysR transcriptional regulatory family.</text>
</comment>
<dbReference type="InterPro" id="IPR050950">
    <property type="entry name" value="HTH-type_LysR_regulators"/>
</dbReference>
<keyword evidence="7" id="KW-1185">Reference proteome</keyword>
<dbReference type="FunFam" id="1.10.10.10:FF:000001">
    <property type="entry name" value="LysR family transcriptional regulator"/>
    <property type="match status" value="1"/>
</dbReference>
<evidence type="ECO:0000313" key="6">
    <source>
        <dbReference type="EMBL" id="SFE05625.1"/>
    </source>
</evidence>
<dbReference type="Pfam" id="PF03466">
    <property type="entry name" value="LysR_substrate"/>
    <property type="match status" value="1"/>
</dbReference>
<proteinExistence type="inferred from homology"/>
<reference evidence="6 7" key="1">
    <citation type="submission" date="2016-10" db="EMBL/GenBank/DDBJ databases">
        <authorList>
            <person name="de Groot N.N."/>
        </authorList>
    </citation>
    <scope>NUCLEOTIDE SEQUENCE [LARGE SCALE GENOMIC DNA]</scope>
    <source>
        <strain evidence="6 7">CGMCC 4.3510</strain>
    </source>
</reference>
<feature type="domain" description="HTH lysR-type" evidence="5">
    <location>
        <begin position="2"/>
        <end position="59"/>
    </location>
</feature>
<dbReference type="SUPFAM" id="SSF46785">
    <property type="entry name" value="Winged helix' DNA-binding domain"/>
    <property type="match status" value="1"/>
</dbReference>
<dbReference type="CDD" id="cd05466">
    <property type="entry name" value="PBP2_LTTR_substrate"/>
    <property type="match status" value="1"/>
</dbReference>
<dbReference type="GO" id="GO:0005829">
    <property type="term" value="C:cytosol"/>
    <property type="evidence" value="ECO:0007669"/>
    <property type="project" value="TreeGrafter"/>
</dbReference>
<dbReference type="Gene3D" id="3.40.190.10">
    <property type="entry name" value="Periplasmic binding protein-like II"/>
    <property type="match status" value="2"/>
</dbReference>
<dbReference type="EMBL" id="FONG01000001">
    <property type="protein sequence ID" value="SFE05625.1"/>
    <property type="molecule type" value="Genomic_DNA"/>
</dbReference>
<dbReference type="PANTHER" id="PTHR30419:SF8">
    <property type="entry name" value="NITROGEN ASSIMILATION TRANSCRIPTIONAL ACTIVATOR-RELATED"/>
    <property type="match status" value="1"/>
</dbReference>
<dbReference type="SUPFAM" id="SSF53850">
    <property type="entry name" value="Periplasmic binding protein-like II"/>
    <property type="match status" value="1"/>
</dbReference>
<dbReference type="PANTHER" id="PTHR30419">
    <property type="entry name" value="HTH-TYPE TRANSCRIPTIONAL REGULATOR YBHD"/>
    <property type="match status" value="1"/>
</dbReference>
<dbReference type="InterPro" id="IPR036388">
    <property type="entry name" value="WH-like_DNA-bd_sf"/>
</dbReference>
<dbReference type="InterPro" id="IPR000847">
    <property type="entry name" value="LysR_HTH_N"/>
</dbReference>
<dbReference type="Pfam" id="PF00126">
    <property type="entry name" value="HTH_1"/>
    <property type="match status" value="1"/>
</dbReference>
<organism evidence="6 7">
    <name type="scientific">Actinacidiphila alni</name>
    <dbReference type="NCBI Taxonomy" id="380248"/>
    <lineage>
        <taxon>Bacteria</taxon>
        <taxon>Bacillati</taxon>
        <taxon>Actinomycetota</taxon>
        <taxon>Actinomycetes</taxon>
        <taxon>Kitasatosporales</taxon>
        <taxon>Streptomycetaceae</taxon>
        <taxon>Actinacidiphila</taxon>
    </lineage>
</organism>
<dbReference type="GO" id="GO:0003677">
    <property type="term" value="F:DNA binding"/>
    <property type="evidence" value="ECO:0007669"/>
    <property type="project" value="UniProtKB-KW"/>
</dbReference>
<dbReference type="AlphaFoldDB" id="A0A1I1XE42"/>
<keyword evidence="4" id="KW-0804">Transcription</keyword>